<dbReference type="PROSITE" id="PS51843">
    <property type="entry name" value="NR_LBD"/>
    <property type="match status" value="1"/>
</dbReference>
<dbReference type="EMBL" id="NIVC01000237">
    <property type="protein sequence ID" value="PAA87334.1"/>
    <property type="molecule type" value="Genomic_DNA"/>
</dbReference>
<evidence type="ECO:0000256" key="5">
    <source>
        <dbReference type="ARBA" id="ARBA00023015"/>
    </source>
</evidence>
<dbReference type="Proteomes" id="UP000215902">
    <property type="component" value="Unassembled WGS sequence"/>
</dbReference>
<evidence type="ECO:0000256" key="1">
    <source>
        <dbReference type="ARBA" id="ARBA00004123"/>
    </source>
</evidence>
<evidence type="ECO:0000259" key="11">
    <source>
        <dbReference type="PROSITE" id="PS51030"/>
    </source>
</evidence>
<evidence type="ECO:0000256" key="6">
    <source>
        <dbReference type="ARBA" id="ARBA00023125"/>
    </source>
</evidence>
<evidence type="ECO:0000313" key="13">
    <source>
        <dbReference type="EMBL" id="PAA87334.1"/>
    </source>
</evidence>
<feature type="compositionally biased region" description="Low complexity" evidence="10">
    <location>
        <begin position="338"/>
        <end position="369"/>
    </location>
</feature>
<sequence length="791" mass="84035">MSNGPTGSGLVDIKTAASSSGSSAAVAGAAGSISSASAAGFLLPTTAAAALAARTQGCLSLAPQQQQHLLVLGATALTGQQQQQQQQLMQLSHQQMSAMAAAAAAAAAASANRQDISASFPSVTATANSHPVSGAASFAAFNQSTSASLGLNGLLEAAKTKLRESAAEIRPSTAADRQFQQGGGDAADSATGKSDGGGVSNGLNKKPPGMMLNLALTEKLTSIEQPTASVEPPQQQQQADPHSKPSPGSNASSSAAFEVCRVCGDRASGRHYGVVSCEGCKGFFKRSIRRKVNYACRSGKQCLVNKAYRNRCQFCRLQKCISTGMRSEAVQNERKPNQQQQQQQQAQQAQAAARRASPIPPTSAAASLSGLGGGGGGGVVEFGIFNGNGCHSNNNNNNSSSNGEQSNGAADSDDLDGGFDAAVKTEPLPSDADAVCAVDHSDDVNAESEAPPSMNHEEANGIEDCEPGLDEQQDLGSFSHLLDAESLDFDLPPFAAPQSVSIQYVRDVASSVLFRMIRWVHDRRRLREAAPVSEQLGHCWCDVFVLSLCQCSHRIPMHELHSALSRHLHGLNGVDGVQGSELDRTLAEIDKLKHIIGMFSDARVTGLEYAYLKLIALFEPVFCAPTEDATHSLLTAMQERAVSELLSHLHVSLGGALPGHQRLAQLLLRISSIRTLDKARIKEIFFSEQIGPIPMETLMPFILNSGSLPTNLQEEPQTAQPPPPPPSPPPMLGQSQQELLQSQLLYHRHQMLQYQHQQQLHQSESEHQLPQLKRELSVSPCDSPDKVQRFN</sequence>
<evidence type="ECO:0000256" key="7">
    <source>
        <dbReference type="ARBA" id="ARBA00023163"/>
    </source>
</evidence>
<evidence type="ECO:0000256" key="8">
    <source>
        <dbReference type="ARBA" id="ARBA00023170"/>
    </source>
</evidence>
<gene>
    <name evidence="13" type="ORF">BOX15_Mlig027005g1</name>
</gene>
<dbReference type="SUPFAM" id="SSF48508">
    <property type="entry name" value="Nuclear receptor ligand-binding domain"/>
    <property type="match status" value="1"/>
</dbReference>
<name>A0A267GPH6_9PLAT</name>
<dbReference type="GO" id="GO:0043565">
    <property type="term" value="F:sequence-specific DNA binding"/>
    <property type="evidence" value="ECO:0007669"/>
    <property type="project" value="InterPro"/>
</dbReference>
<dbReference type="STRING" id="282301.A0A267GPH6"/>
<dbReference type="GO" id="GO:0003700">
    <property type="term" value="F:DNA-binding transcription factor activity"/>
    <property type="evidence" value="ECO:0007669"/>
    <property type="project" value="InterPro"/>
</dbReference>
<dbReference type="SMART" id="SM00399">
    <property type="entry name" value="ZnF_C4"/>
    <property type="match status" value="1"/>
</dbReference>
<feature type="compositionally biased region" description="Basic and acidic residues" evidence="10">
    <location>
        <begin position="763"/>
        <end position="776"/>
    </location>
</feature>
<keyword evidence="5" id="KW-0805">Transcription regulation</keyword>
<evidence type="ECO:0000256" key="10">
    <source>
        <dbReference type="SAM" id="MobiDB-lite"/>
    </source>
</evidence>
<feature type="region of interest" description="Disordered" evidence="10">
    <location>
        <begin position="443"/>
        <end position="468"/>
    </location>
</feature>
<dbReference type="CDD" id="cd06916">
    <property type="entry name" value="NR_DBD_like"/>
    <property type="match status" value="1"/>
</dbReference>
<comment type="subcellular location">
    <subcellularLocation>
        <location evidence="1">Nucleus</location>
    </subcellularLocation>
</comment>
<dbReference type="InterPro" id="IPR001628">
    <property type="entry name" value="Znf_hrmn_rcpt"/>
</dbReference>
<dbReference type="InterPro" id="IPR035500">
    <property type="entry name" value="NHR-like_dom_sf"/>
</dbReference>
<evidence type="ECO:0000313" key="14">
    <source>
        <dbReference type="Proteomes" id="UP000215902"/>
    </source>
</evidence>
<dbReference type="Pfam" id="PF00104">
    <property type="entry name" value="Hormone_recep"/>
    <property type="match status" value="1"/>
</dbReference>
<feature type="region of interest" description="Disordered" evidence="10">
    <location>
        <begin position="166"/>
        <end position="208"/>
    </location>
</feature>
<dbReference type="GO" id="GO:0005634">
    <property type="term" value="C:nucleus"/>
    <property type="evidence" value="ECO:0007669"/>
    <property type="project" value="UniProtKB-SubCell"/>
</dbReference>
<feature type="compositionally biased region" description="Low complexity" evidence="10">
    <location>
        <begin position="395"/>
        <end position="408"/>
    </location>
</feature>
<feature type="compositionally biased region" description="Polar residues" evidence="10">
    <location>
        <begin position="706"/>
        <end position="718"/>
    </location>
</feature>
<feature type="region of interest" description="Disordered" evidence="10">
    <location>
        <begin position="706"/>
        <end position="735"/>
    </location>
</feature>
<keyword evidence="6" id="KW-0238">DNA-binding</keyword>
<dbReference type="GO" id="GO:0008270">
    <property type="term" value="F:zinc ion binding"/>
    <property type="evidence" value="ECO:0007669"/>
    <property type="project" value="UniProtKB-KW"/>
</dbReference>
<reference evidence="13 14" key="1">
    <citation type="submission" date="2017-06" db="EMBL/GenBank/DDBJ databases">
        <title>A platform for efficient transgenesis in Macrostomum lignano, a flatworm model organism for stem cell research.</title>
        <authorList>
            <person name="Berezikov E."/>
        </authorList>
    </citation>
    <scope>NUCLEOTIDE SEQUENCE [LARGE SCALE GENOMIC DNA]</scope>
    <source>
        <strain evidence="13">DV1</strain>
        <tissue evidence="13">Whole organism</tissue>
    </source>
</reference>
<evidence type="ECO:0000256" key="4">
    <source>
        <dbReference type="ARBA" id="ARBA00022833"/>
    </source>
</evidence>
<evidence type="ECO:0000256" key="9">
    <source>
        <dbReference type="ARBA" id="ARBA00023242"/>
    </source>
</evidence>
<dbReference type="OrthoDB" id="10024684at2759"/>
<accession>A0A267GPH6</accession>
<keyword evidence="14" id="KW-1185">Reference proteome</keyword>
<comment type="caution">
    <text evidence="13">The sequence shown here is derived from an EMBL/GenBank/DDBJ whole genome shotgun (WGS) entry which is preliminary data.</text>
</comment>
<dbReference type="PRINTS" id="PR00047">
    <property type="entry name" value="STROIDFINGER"/>
</dbReference>
<dbReference type="InterPro" id="IPR000536">
    <property type="entry name" value="Nucl_hrmn_rcpt_lig-bd"/>
</dbReference>
<keyword evidence="2" id="KW-0479">Metal-binding</keyword>
<feature type="region of interest" description="Disordered" evidence="10">
    <location>
        <begin position="395"/>
        <end position="427"/>
    </location>
</feature>
<feature type="domain" description="Nuclear receptor" evidence="11">
    <location>
        <begin position="257"/>
        <end position="332"/>
    </location>
</feature>
<feature type="region of interest" description="Disordered" evidence="10">
    <location>
        <begin position="331"/>
        <end position="370"/>
    </location>
</feature>
<keyword evidence="3" id="KW-0863">Zinc-finger</keyword>
<feature type="compositionally biased region" description="Polar residues" evidence="10">
    <location>
        <begin position="226"/>
        <end position="240"/>
    </location>
</feature>
<dbReference type="FunFam" id="3.30.50.10:FF:000006">
    <property type="entry name" value="Nuclear receptor subfamily 5 group A member"/>
    <property type="match status" value="1"/>
</dbReference>
<dbReference type="PROSITE" id="PS00031">
    <property type="entry name" value="NUCLEAR_REC_DBD_1"/>
    <property type="match status" value="1"/>
</dbReference>
<feature type="domain" description="NR LBD" evidence="12">
    <location>
        <begin position="473"/>
        <end position="706"/>
    </location>
</feature>
<dbReference type="PROSITE" id="PS51030">
    <property type="entry name" value="NUCLEAR_REC_DBD_2"/>
    <property type="match status" value="1"/>
</dbReference>
<dbReference type="InterPro" id="IPR050274">
    <property type="entry name" value="Nuclear_hormone_rcpt_NR2"/>
</dbReference>
<feature type="region of interest" description="Disordered" evidence="10">
    <location>
        <begin position="226"/>
        <end position="251"/>
    </location>
</feature>
<feature type="region of interest" description="Disordered" evidence="10">
    <location>
        <begin position="755"/>
        <end position="791"/>
    </location>
</feature>
<dbReference type="SUPFAM" id="SSF57716">
    <property type="entry name" value="Glucocorticoid receptor-like (DNA-binding domain)"/>
    <property type="match status" value="1"/>
</dbReference>
<evidence type="ECO:0000259" key="12">
    <source>
        <dbReference type="PROSITE" id="PS51843"/>
    </source>
</evidence>
<keyword evidence="8" id="KW-0675">Receptor</keyword>
<keyword evidence="4" id="KW-0862">Zinc</keyword>
<keyword evidence="7" id="KW-0804">Transcription</keyword>
<protein>
    <recommendedName>
        <fullName evidence="15">Nuclear receptor domain-containing protein</fullName>
    </recommendedName>
</protein>
<dbReference type="Pfam" id="PF00105">
    <property type="entry name" value="zf-C4"/>
    <property type="match status" value="1"/>
</dbReference>
<evidence type="ECO:0000256" key="3">
    <source>
        <dbReference type="ARBA" id="ARBA00022771"/>
    </source>
</evidence>
<feature type="compositionally biased region" description="Pro residues" evidence="10">
    <location>
        <begin position="719"/>
        <end position="731"/>
    </location>
</feature>
<dbReference type="Gene3D" id="1.10.565.10">
    <property type="entry name" value="Retinoid X Receptor"/>
    <property type="match status" value="1"/>
</dbReference>
<organism evidence="13 14">
    <name type="scientific">Macrostomum lignano</name>
    <dbReference type="NCBI Taxonomy" id="282301"/>
    <lineage>
        <taxon>Eukaryota</taxon>
        <taxon>Metazoa</taxon>
        <taxon>Spiralia</taxon>
        <taxon>Lophotrochozoa</taxon>
        <taxon>Platyhelminthes</taxon>
        <taxon>Rhabditophora</taxon>
        <taxon>Macrostomorpha</taxon>
        <taxon>Macrostomida</taxon>
        <taxon>Macrostomidae</taxon>
        <taxon>Macrostomum</taxon>
    </lineage>
</organism>
<dbReference type="InterPro" id="IPR013088">
    <property type="entry name" value="Znf_NHR/GATA"/>
</dbReference>
<keyword evidence="9" id="KW-0539">Nucleus</keyword>
<evidence type="ECO:0000256" key="2">
    <source>
        <dbReference type="ARBA" id="ARBA00022723"/>
    </source>
</evidence>
<proteinExistence type="predicted"/>
<evidence type="ECO:0008006" key="15">
    <source>
        <dbReference type="Google" id="ProtNLM"/>
    </source>
</evidence>
<dbReference type="Gene3D" id="3.30.50.10">
    <property type="entry name" value="Erythroid Transcription Factor GATA-1, subunit A"/>
    <property type="match status" value="1"/>
</dbReference>
<dbReference type="PANTHER" id="PTHR24083">
    <property type="entry name" value="NUCLEAR HORMONE RECEPTOR"/>
    <property type="match status" value="1"/>
</dbReference>
<dbReference type="AlphaFoldDB" id="A0A267GPH6"/>